<dbReference type="InterPro" id="IPR036844">
    <property type="entry name" value="Hint_dom_sf"/>
</dbReference>
<dbReference type="Pfam" id="PF05593">
    <property type="entry name" value="RHS_repeat"/>
    <property type="match status" value="1"/>
</dbReference>
<reference evidence="4" key="1">
    <citation type="submission" date="2022-12" db="EMBL/GenBank/DDBJ databases">
        <title>New Phytohabitans aurantiacus sp. RD004123 nov., an actinomycete isolated from soil.</title>
        <authorList>
            <person name="Triningsih D.W."/>
            <person name="Harunari E."/>
            <person name="Igarashi Y."/>
        </authorList>
    </citation>
    <scope>NUCLEOTIDE SEQUENCE</scope>
    <source>
        <strain evidence="4">RD004123</strain>
    </source>
</reference>
<feature type="region of interest" description="Disordered" evidence="2">
    <location>
        <begin position="1999"/>
        <end position="2022"/>
    </location>
</feature>
<feature type="region of interest" description="Disordered" evidence="2">
    <location>
        <begin position="48"/>
        <end position="78"/>
    </location>
</feature>
<dbReference type="Gene3D" id="2.170.16.10">
    <property type="entry name" value="Hedgehog/Intein (Hint) domain"/>
    <property type="match status" value="1"/>
</dbReference>
<evidence type="ECO:0000259" key="3">
    <source>
        <dbReference type="SMART" id="SM00306"/>
    </source>
</evidence>
<feature type="compositionally biased region" description="Basic and acidic residues" evidence="2">
    <location>
        <begin position="48"/>
        <end position="61"/>
    </location>
</feature>
<dbReference type="InterPro" id="IPR003587">
    <property type="entry name" value="Hint_dom_N"/>
</dbReference>
<dbReference type="CDD" id="cd00081">
    <property type="entry name" value="Hint"/>
    <property type="match status" value="1"/>
</dbReference>
<dbReference type="Pfam" id="PF07591">
    <property type="entry name" value="PT-HINT"/>
    <property type="match status" value="1"/>
</dbReference>
<dbReference type="InterPro" id="IPR031325">
    <property type="entry name" value="RHS_repeat"/>
</dbReference>
<dbReference type="Gene3D" id="2.180.10.10">
    <property type="entry name" value="RHS repeat-associated core"/>
    <property type="match status" value="2"/>
</dbReference>
<dbReference type="SMART" id="SM00306">
    <property type="entry name" value="HintN"/>
    <property type="match status" value="1"/>
</dbReference>
<evidence type="ECO:0000313" key="5">
    <source>
        <dbReference type="Proteomes" id="UP001144280"/>
    </source>
</evidence>
<dbReference type="InterPro" id="IPR050708">
    <property type="entry name" value="T6SS_VgrG/RHS"/>
</dbReference>
<dbReference type="RefSeq" id="WP_281893766.1">
    <property type="nucleotide sequence ID" value="NZ_BSDI01000007.1"/>
</dbReference>
<accession>A0ABQ5QQ80</accession>
<evidence type="ECO:0000256" key="2">
    <source>
        <dbReference type="SAM" id="MobiDB-lite"/>
    </source>
</evidence>
<evidence type="ECO:0000313" key="4">
    <source>
        <dbReference type="EMBL" id="GLH96534.1"/>
    </source>
</evidence>
<proteinExistence type="predicted"/>
<sequence>MRSRLLWTAPGARSRRTITALVTAIAVSGGGTALALPVHPAIAAARAEAAKPRPEDRDRVVKGGPVKAKPRQQMAKALDPTVSWPAAGEVDIDLTAATSASAGGAVALRPAGRAVAPRLRLRTHDRAVSTRAGLPGPVFSLSTAAATPATAASAVTVTVDYAGFAEGYGGAFGARLRLARLPQCVLTTPREPGCAVPTPLKTVNDTAAKTLRAQLDVGSAPVVFAAVAGPSGDKGDFGATPLAASATWEVSTQSGDFTWSYPMRVPPVPGGLVPNLSVGYSSASIDGRTGSTNNQGSWVGDGFELSPGYIERKYKSCKDDGVPKDDTYQVHPTDQCWGYDNATLSLGGLGGELIATGANTWKMAKDNGTRIERLTGTDDNTGNGDDSNEYWRVTTPDGTRYWFGKNRLPGWASGNAETNSAWTVPIFGDDSGEPCHQDAFKDSWCQQAWRWNLDYIEDTRGNAVVYHYAKEGNRYARNLRAGDDTPYVRGGHLTRVDYGLRNGALFPQRAPARVEFDNVERCIRDTASDCAASNITEHPEFWPDVPWDLNCQAGTECKDGKGTATPSFWTRKRLAKVTTSILNASGDGYRDVDSWTFKHLWGIADVDRQLLLTDIVHTGHAGTPAVTMPPVSFVYTQLENRVDKLGDDVGPLVKNRLGAIQNETGGVLDINYTGKDCSPSDVPAPPTNHRRCFPVYWVNANGGADPSLDWFHKYVVAEIVQTDLVGGAPDVVTRYDYSIGRPAWRYTDDDGLTPEKFKTWSQWRGFDKVRVIGGATGPNPSQTDHWFFQGMHGDREDADGGAKAVTVADGEGATYNDHESLQGTVVRTVTYDRAGGTAVSKAVQEPWHHQTASRTRPWGTMTANLIGTRSSRVMTLVGTDWQESRSSVLSFDLTTGEPLTSQQLGDIDATGDEQCTTVTMTAAGDRVLPLPAHERTVARPCGQTPDLAQDLISDTRSYYDGGALGAAPQHGDVTAVEEAKAATATAITYHVAARSTYDNLGRVADVTDAAGRVSKTVHTEANGLTVKVEAITPPAIAGNPASALRTVRVLDPAWGTPVTETDPGQKTTTAARDALGRTSKVWAPGRSTTGTPDNEFQYLVRNTAVTAVATKTLNRSGELEAAYTLLDGWLRPRQAQGPALNGTAKGRIVADTFYNASGSVDHTFDAYYADGEPAAALFGVTAIGDVESQNWFNYDGQGRVTAERLLTGNSDGANNEKWRTTYSYGGNWTTVVPPAGAPPKTTYTDIHGRPTEIRQHRGADPVVVRYTYNHRGQRATITGPGEKTWSFQYDIKGRVVATVDPDRGTERVQYNDLDLPVQSTDARNRKIGIEYDGLDRVVARYDATAASPGVKLAEFTYDTIRAGLPTSATRIVGANRYTTQVELYDNLNRPQRTRVLLPSTEGALAKPDGYVFDTLYNVDGSVAAASSPAAGDLPAENLTVTYDGLGRVVSTQSPLSTYITGVDYSKTGKVIGQRMQSGATGKQVDQTFSYEFGTGRLVKATTSHFGMAGTDRSAEYRYQDAGNVTQITDTSRDGVDNQCFRYDALARLTEAWSQGAAGDCATSPDTATIGGPAPYRAAYTYDDAGNRVTEAAYGAGASGGASLGQRAYAYAGGSGVDTSLYKGHQLAAVTGAVPGAGAETYRYDASGNTVERKTQASNQTLEWDVEGELVKVTDSRHGETSFLYAADGSRLIRRDATGSTLYLPGLEVRQAKGATSATATRYYQNAMRTAAGVTFLVNDHHGTGELAINAATGALAQRRYTPFGQLRASNNAWPTSNEKGFVGGTVDATTGLTTLGARSYDPNSGRFISVDPVIAMGDSQQMNGYNYADNNPVTLADPDGLERCCTGIGCTKSLAPPCEGRVPPPGPECEGPCVPRSDDDLKNQRERVRNEIDRQREAARRNAILEALKVAGMEFVKDFLMINDIKGCFSGSIGACASLILNALPIMKAARLAAKLASRIGTAIKVYKKVQGAIRAAQATIAKLQKQLKKLDDLLANLKSGKRNTPKTPGKPRGDGPSGGCSRNSFLPATQVLLASGGRSRIDRLKVGDKVVATDPATGRTEAKPITATIVGDGEKKLVTVTVATKQGPHDIVATDGHPFWAVNLGEWVDAKDLRAGDLLRTSAGTYVQVTAVRHWAARTRVHNLTVADIHTYHVLAGDTPVLVHNTTIGACPVTGNPHGKLGEAATEQRLADEGYTHIVDEVRFRTPGGTEFRADFVARHPTSGRWVAIETKTGDGADFTDNQEIGYPLLLSRGAILDTSKLEGHGVPKGTTMRMPVELDIWKCPACS</sequence>
<feature type="domain" description="Hint" evidence="3">
    <location>
        <begin position="2023"/>
        <end position="2124"/>
    </location>
</feature>
<keyword evidence="5" id="KW-1185">Reference proteome</keyword>
<name>A0ABQ5QQ80_9ACTN</name>
<dbReference type="Proteomes" id="UP001144280">
    <property type="component" value="Unassembled WGS sequence"/>
</dbReference>
<dbReference type="SUPFAM" id="SSF51294">
    <property type="entry name" value="Hedgehog/intein (Hint) domain"/>
    <property type="match status" value="1"/>
</dbReference>
<dbReference type="PANTHER" id="PTHR32305">
    <property type="match status" value="1"/>
</dbReference>
<dbReference type="NCBIfam" id="TIGR01643">
    <property type="entry name" value="YD_repeat_2x"/>
    <property type="match status" value="1"/>
</dbReference>
<dbReference type="PANTHER" id="PTHR32305:SF17">
    <property type="entry name" value="TRNA NUCLEASE WAPA"/>
    <property type="match status" value="1"/>
</dbReference>
<organism evidence="4 5">
    <name type="scientific">Phytohabitans aurantiacus</name>
    <dbReference type="NCBI Taxonomy" id="3016789"/>
    <lineage>
        <taxon>Bacteria</taxon>
        <taxon>Bacillati</taxon>
        <taxon>Actinomycetota</taxon>
        <taxon>Actinomycetes</taxon>
        <taxon>Micromonosporales</taxon>
        <taxon>Micromonosporaceae</taxon>
    </lineage>
</organism>
<dbReference type="InterPro" id="IPR056823">
    <property type="entry name" value="TEN-like_YD-shell"/>
</dbReference>
<dbReference type="NCBIfam" id="TIGR03696">
    <property type="entry name" value="Rhs_assc_core"/>
    <property type="match status" value="1"/>
</dbReference>
<evidence type="ECO:0000256" key="1">
    <source>
        <dbReference type="ARBA" id="ARBA00022737"/>
    </source>
</evidence>
<keyword evidence="1" id="KW-0677">Repeat</keyword>
<protein>
    <recommendedName>
        <fullName evidence="3">Hint domain-containing protein</fullName>
    </recommendedName>
</protein>
<dbReference type="Pfam" id="PF25023">
    <property type="entry name" value="TEN_YD-shell"/>
    <property type="match status" value="1"/>
</dbReference>
<gene>
    <name evidence="4" type="ORF">Pa4123_18080</name>
</gene>
<dbReference type="InterPro" id="IPR022385">
    <property type="entry name" value="Rhs_assc_core"/>
</dbReference>
<dbReference type="EMBL" id="BSDI01000007">
    <property type="protein sequence ID" value="GLH96534.1"/>
    <property type="molecule type" value="Genomic_DNA"/>
</dbReference>
<comment type="caution">
    <text evidence="4">The sequence shown here is derived from an EMBL/GenBank/DDBJ whole genome shotgun (WGS) entry which is preliminary data.</text>
</comment>
<dbReference type="InterPro" id="IPR006530">
    <property type="entry name" value="YD"/>
</dbReference>